<protein>
    <recommendedName>
        <fullName evidence="5">Circumsporozoite protein</fullName>
    </recommendedName>
</protein>
<proteinExistence type="predicted"/>
<name>A0A9X1DFA8_9SPHN</name>
<dbReference type="AlphaFoldDB" id="A0A9X1DFA8"/>
<feature type="signal peptide" evidence="2">
    <location>
        <begin position="1"/>
        <end position="19"/>
    </location>
</feature>
<evidence type="ECO:0000313" key="4">
    <source>
        <dbReference type="Proteomes" id="UP001138757"/>
    </source>
</evidence>
<sequence>MPRATLALIAALAASLALGACEDKKAAGNAVAIHDMEVVDGTVNDSMTDLDAVKADGVGNVDNAGNVSHPVAPKQSNAAEDAETVATE</sequence>
<dbReference type="RefSeq" id="WP_214625181.1">
    <property type="nucleotide sequence ID" value="NZ_JAHGAW010000013.1"/>
</dbReference>
<comment type="caution">
    <text evidence="3">The sequence shown here is derived from an EMBL/GenBank/DDBJ whole genome shotgun (WGS) entry which is preliminary data.</text>
</comment>
<evidence type="ECO:0000256" key="1">
    <source>
        <dbReference type="SAM" id="MobiDB-lite"/>
    </source>
</evidence>
<dbReference type="Proteomes" id="UP001138757">
    <property type="component" value="Unassembled WGS sequence"/>
</dbReference>
<evidence type="ECO:0000256" key="2">
    <source>
        <dbReference type="SAM" id="SignalP"/>
    </source>
</evidence>
<accession>A0A9X1DFA8</accession>
<dbReference type="PROSITE" id="PS51257">
    <property type="entry name" value="PROKAR_LIPOPROTEIN"/>
    <property type="match status" value="1"/>
</dbReference>
<keyword evidence="4" id="KW-1185">Reference proteome</keyword>
<feature type="region of interest" description="Disordered" evidence="1">
    <location>
        <begin position="61"/>
        <end position="88"/>
    </location>
</feature>
<evidence type="ECO:0008006" key="5">
    <source>
        <dbReference type="Google" id="ProtNLM"/>
    </source>
</evidence>
<dbReference type="EMBL" id="JAHGAW010000013">
    <property type="protein sequence ID" value="MBT2188930.1"/>
    <property type="molecule type" value="Genomic_DNA"/>
</dbReference>
<organism evidence="3 4">
    <name type="scientific">Sphingobium nicotianae</name>
    <dbReference type="NCBI Taxonomy" id="2782607"/>
    <lineage>
        <taxon>Bacteria</taxon>
        <taxon>Pseudomonadati</taxon>
        <taxon>Pseudomonadota</taxon>
        <taxon>Alphaproteobacteria</taxon>
        <taxon>Sphingomonadales</taxon>
        <taxon>Sphingomonadaceae</taxon>
        <taxon>Sphingobium</taxon>
    </lineage>
</organism>
<keyword evidence="2" id="KW-0732">Signal</keyword>
<feature type="chain" id="PRO_5040990306" description="Circumsporozoite protein" evidence="2">
    <location>
        <begin position="20"/>
        <end position="88"/>
    </location>
</feature>
<reference evidence="3" key="1">
    <citation type="submission" date="2021-05" db="EMBL/GenBank/DDBJ databases">
        <title>Genome of Sphingobium sp. strain.</title>
        <authorList>
            <person name="Fan R."/>
        </authorList>
    </citation>
    <scope>NUCLEOTIDE SEQUENCE</scope>
    <source>
        <strain evidence="3">H33</strain>
    </source>
</reference>
<evidence type="ECO:0000313" key="3">
    <source>
        <dbReference type="EMBL" id="MBT2188930.1"/>
    </source>
</evidence>
<gene>
    <name evidence="3" type="ORF">KK488_18450</name>
</gene>